<evidence type="ECO:0000313" key="3">
    <source>
        <dbReference type="Proteomes" id="UP000077177"/>
    </source>
</evidence>
<dbReference type="PANTHER" id="PTHR20883">
    <property type="entry name" value="PHYTANOYL-COA DIOXYGENASE DOMAIN CONTAINING 1"/>
    <property type="match status" value="1"/>
</dbReference>
<comment type="cofactor">
    <cofactor evidence="1">
        <name>Fe(2+)</name>
        <dbReference type="ChEBI" id="CHEBI:29033"/>
    </cofactor>
</comment>
<dbReference type="KEGG" id="fla:SY85_23890"/>
<reference evidence="2 3" key="2">
    <citation type="journal article" date="2016" name="Int. J. Syst. Evol. Microbiol.">
        <title>Flavisolibacter tropicus sp. nov., isolated from tropical soil.</title>
        <authorList>
            <person name="Lee J.J."/>
            <person name="Kang M.S."/>
            <person name="Kim G.S."/>
            <person name="Lee C.S."/>
            <person name="Lim S."/>
            <person name="Lee J."/>
            <person name="Roh S.H."/>
            <person name="Kang H."/>
            <person name="Ha J.M."/>
            <person name="Bae S."/>
            <person name="Jung H.Y."/>
            <person name="Kim M.K."/>
        </authorList>
    </citation>
    <scope>NUCLEOTIDE SEQUENCE [LARGE SCALE GENOMIC DNA]</scope>
    <source>
        <strain evidence="2 3">LCS9</strain>
    </source>
</reference>
<protein>
    <recommendedName>
        <fullName evidence="4">Phytanoyl-CoA dioxygenase</fullName>
    </recommendedName>
</protein>
<dbReference type="RefSeq" id="WP_066408644.1">
    <property type="nucleotide sequence ID" value="NZ_CP011390.1"/>
</dbReference>
<sequence>MDRNIFVSDTLQQQFVRDGFVKIACAEPELMAQVLQEFQALTPADGFDPDTNPVNPLNVSSYHCTFLDTDRTYKQHVQDIIARYIFPRFDAVLNNYEMLVGNFYVKPPGKGRFQIHQNWPVLDHEHTTLTIWMPLQDTTAENGTLHVIPGSHKVVPDIASPLCRPFFADFEDSLIQKHLLPIDVGVGEAVIFCDSLIHWSPQNNSTTSRVAIQIETYPAGHTPSLYILNSATGQFDVYPTSKNFFVDHSIDAVLQPPPGLHTSRSTPNPNREITYKRFLELLVKGPAIRERLYNGEWKPEETYIASDASSNQFTAGRILRGVNRRLKKMFS</sequence>
<reference evidence="3" key="1">
    <citation type="submission" date="2015-01" db="EMBL/GenBank/DDBJ databases">
        <title>Flavisolibacter sp./LCS9/ whole genome sequencing.</title>
        <authorList>
            <person name="Kim M.K."/>
            <person name="Srinivasan S."/>
            <person name="Lee J.-J."/>
        </authorList>
    </citation>
    <scope>NUCLEOTIDE SEQUENCE [LARGE SCALE GENOMIC DNA]</scope>
    <source>
        <strain evidence="3">LCS9</strain>
    </source>
</reference>
<dbReference type="SUPFAM" id="SSF51197">
    <property type="entry name" value="Clavaminate synthase-like"/>
    <property type="match status" value="1"/>
</dbReference>
<proteinExistence type="predicted"/>
<dbReference type="InterPro" id="IPR008775">
    <property type="entry name" value="Phytyl_CoA_dOase-like"/>
</dbReference>
<gene>
    <name evidence="2" type="ORF">SY85_23890</name>
</gene>
<keyword evidence="3" id="KW-1185">Reference proteome</keyword>
<dbReference type="OrthoDB" id="9791262at2"/>
<evidence type="ECO:0000256" key="1">
    <source>
        <dbReference type="ARBA" id="ARBA00001954"/>
    </source>
</evidence>
<name>A0A172U210_9BACT</name>
<dbReference type="Gene3D" id="2.60.120.620">
    <property type="entry name" value="q2cbj1_9rhob like domain"/>
    <property type="match status" value="1"/>
</dbReference>
<dbReference type="PANTHER" id="PTHR20883:SF48">
    <property type="entry name" value="ECTOINE DIOXYGENASE"/>
    <property type="match status" value="1"/>
</dbReference>
<dbReference type="STRING" id="1492898.SY85_23890"/>
<accession>A0A172U210</accession>
<evidence type="ECO:0008006" key="4">
    <source>
        <dbReference type="Google" id="ProtNLM"/>
    </source>
</evidence>
<evidence type="ECO:0000313" key="2">
    <source>
        <dbReference type="EMBL" id="ANE53063.1"/>
    </source>
</evidence>
<dbReference type="Proteomes" id="UP000077177">
    <property type="component" value="Chromosome"/>
</dbReference>
<dbReference type="AlphaFoldDB" id="A0A172U210"/>
<dbReference type="GO" id="GO:0005506">
    <property type="term" value="F:iron ion binding"/>
    <property type="evidence" value="ECO:0007669"/>
    <property type="project" value="UniProtKB-ARBA"/>
</dbReference>
<dbReference type="Pfam" id="PF05721">
    <property type="entry name" value="PhyH"/>
    <property type="match status" value="1"/>
</dbReference>
<dbReference type="EMBL" id="CP011390">
    <property type="protein sequence ID" value="ANE53063.1"/>
    <property type="molecule type" value="Genomic_DNA"/>
</dbReference>
<dbReference type="GO" id="GO:0016706">
    <property type="term" value="F:2-oxoglutarate-dependent dioxygenase activity"/>
    <property type="evidence" value="ECO:0007669"/>
    <property type="project" value="UniProtKB-ARBA"/>
</dbReference>
<organism evidence="2 3">
    <name type="scientific">Flavisolibacter tropicus</name>
    <dbReference type="NCBI Taxonomy" id="1492898"/>
    <lineage>
        <taxon>Bacteria</taxon>
        <taxon>Pseudomonadati</taxon>
        <taxon>Bacteroidota</taxon>
        <taxon>Chitinophagia</taxon>
        <taxon>Chitinophagales</taxon>
        <taxon>Chitinophagaceae</taxon>
        <taxon>Flavisolibacter</taxon>
    </lineage>
</organism>